<dbReference type="NCBIfam" id="NF040999">
    <property type="entry name" value="pilin_ComGC"/>
    <property type="match status" value="1"/>
</dbReference>
<evidence type="ECO:0000256" key="4">
    <source>
        <dbReference type="ARBA" id="ARBA00022481"/>
    </source>
</evidence>
<evidence type="ECO:0000256" key="5">
    <source>
        <dbReference type="ARBA" id="ARBA00022692"/>
    </source>
</evidence>
<dbReference type="InterPro" id="IPR016940">
    <property type="entry name" value="ComGC"/>
</dbReference>
<dbReference type="EMBL" id="JACHGZ010000010">
    <property type="protein sequence ID" value="MBB5148807.1"/>
    <property type="molecule type" value="Genomic_DNA"/>
</dbReference>
<feature type="propeptide" id="PRO_5035521899" evidence="11">
    <location>
        <begin position="1"/>
        <end position="6"/>
    </location>
</feature>
<dbReference type="GO" id="GO:0009986">
    <property type="term" value="C:cell surface"/>
    <property type="evidence" value="ECO:0007669"/>
    <property type="project" value="UniProtKB-SubCell"/>
</dbReference>
<dbReference type="InterPro" id="IPR000983">
    <property type="entry name" value="Bac_GSPG_pilin"/>
</dbReference>
<dbReference type="InterPro" id="IPR012902">
    <property type="entry name" value="N_methyl_site"/>
</dbReference>
<accession>A0A840PSH6</accession>
<dbReference type="AlphaFoldDB" id="A0A840PSH6"/>
<dbReference type="Pfam" id="PF07963">
    <property type="entry name" value="N_methyl"/>
    <property type="match status" value="1"/>
</dbReference>
<evidence type="ECO:0000256" key="9">
    <source>
        <dbReference type="ARBA" id="ARBA00043982"/>
    </source>
</evidence>
<evidence type="ECO:0000256" key="11">
    <source>
        <dbReference type="PIRSR" id="PIRSR029928-50"/>
    </source>
</evidence>
<dbReference type="PANTHER" id="PTHR30093:SF2">
    <property type="entry name" value="TYPE II SECRETION SYSTEM PROTEIN H"/>
    <property type="match status" value="1"/>
</dbReference>
<keyword evidence="8 10" id="KW-0178">Competence</keyword>
<dbReference type="SUPFAM" id="SSF54523">
    <property type="entry name" value="Pili subunits"/>
    <property type="match status" value="1"/>
</dbReference>
<evidence type="ECO:0000313" key="12">
    <source>
        <dbReference type="EMBL" id="MBB5148807.1"/>
    </source>
</evidence>
<comment type="subcellular location">
    <subcellularLocation>
        <location evidence="1">Cell membrane</location>
        <topology evidence="1">Single-pass membrane protein</topology>
    </subcellularLocation>
    <subcellularLocation>
        <location evidence="2">Cell surface</location>
    </subcellularLocation>
</comment>
<evidence type="ECO:0000256" key="3">
    <source>
        <dbReference type="ARBA" id="ARBA00022475"/>
    </source>
</evidence>
<feature type="modified residue" description="N-methylphenylalanine" evidence="11">
    <location>
        <position position="7"/>
    </location>
</feature>
<proteinExistence type="inferred from homology"/>
<dbReference type="Proteomes" id="UP000557217">
    <property type="component" value="Unassembled WGS sequence"/>
</dbReference>
<comment type="similarity">
    <text evidence="9 10">Belongs to the ComGC family.</text>
</comment>
<dbReference type="PIRSF" id="PIRSF029928">
    <property type="entry name" value="Late_competence_ComGC"/>
    <property type="match status" value="1"/>
</dbReference>
<comment type="caution">
    <text evidence="12">The sequence shown here is derived from an EMBL/GenBank/DDBJ whole genome shotgun (WGS) entry which is preliminary data.</text>
</comment>
<evidence type="ECO:0000256" key="8">
    <source>
        <dbReference type="ARBA" id="ARBA00023287"/>
    </source>
</evidence>
<dbReference type="PRINTS" id="PR00813">
    <property type="entry name" value="BCTERIALGSPG"/>
</dbReference>
<dbReference type="InterPro" id="IPR045584">
    <property type="entry name" value="Pilin-like"/>
</dbReference>
<evidence type="ECO:0000313" key="13">
    <source>
        <dbReference type="Proteomes" id="UP000557217"/>
    </source>
</evidence>
<dbReference type="RefSeq" id="WP_016837717.1">
    <property type="nucleotide sequence ID" value="NZ_JAAXPW010000011.1"/>
</dbReference>
<name>A0A840PSH6_URETH</name>
<evidence type="ECO:0000256" key="6">
    <source>
        <dbReference type="ARBA" id="ARBA00022989"/>
    </source>
</evidence>
<evidence type="ECO:0000256" key="1">
    <source>
        <dbReference type="ARBA" id="ARBA00004162"/>
    </source>
</evidence>
<feature type="transmembrane region" description="Helical" evidence="10">
    <location>
        <begin position="6"/>
        <end position="27"/>
    </location>
</feature>
<keyword evidence="4 11" id="KW-0488">Methylation</keyword>
<dbReference type="GO" id="GO:0015628">
    <property type="term" value="P:protein secretion by the type II secretion system"/>
    <property type="evidence" value="ECO:0007669"/>
    <property type="project" value="InterPro"/>
</dbReference>
<dbReference type="Gene3D" id="3.30.700.10">
    <property type="entry name" value="Glycoprotein, Type 4 Pilin"/>
    <property type="match status" value="1"/>
</dbReference>
<keyword evidence="6 10" id="KW-1133">Transmembrane helix</keyword>
<dbReference type="GO" id="GO:0015627">
    <property type="term" value="C:type II protein secretion system complex"/>
    <property type="evidence" value="ECO:0007669"/>
    <property type="project" value="InterPro"/>
</dbReference>
<keyword evidence="3 10" id="KW-1003">Cell membrane</keyword>
<keyword evidence="13" id="KW-1185">Reference proteome</keyword>
<evidence type="ECO:0000256" key="7">
    <source>
        <dbReference type="ARBA" id="ARBA00023136"/>
    </source>
</evidence>
<dbReference type="NCBIfam" id="TIGR02532">
    <property type="entry name" value="IV_pilin_GFxxxE"/>
    <property type="match status" value="1"/>
</dbReference>
<keyword evidence="5 10" id="KW-0812">Transmembrane</keyword>
<dbReference type="PANTHER" id="PTHR30093">
    <property type="entry name" value="GENERAL SECRETION PATHWAY PROTEIN G"/>
    <property type="match status" value="1"/>
</dbReference>
<organism evidence="12 13">
    <name type="scientific">Ureibacillus thermosphaericus</name>
    <dbReference type="NCBI Taxonomy" id="51173"/>
    <lineage>
        <taxon>Bacteria</taxon>
        <taxon>Bacillati</taxon>
        <taxon>Bacillota</taxon>
        <taxon>Bacilli</taxon>
        <taxon>Bacillales</taxon>
        <taxon>Caryophanaceae</taxon>
        <taxon>Ureibacillus</taxon>
    </lineage>
</organism>
<gene>
    <name evidence="12" type="ORF">HNR36_001193</name>
</gene>
<dbReference type="PROSITE" id="PS00409">
    <property type="entry name" value="PROKAR_NTER_METHYL"/>
    <property type="match status" value="1"/>
</dbReference>
<comment type="subunit">
    <text evidence="10">Homodimer.</text>
</comment>
<reference evidence="12 13" key="1">
    <citation type="submission" date="2020-08" db="EMBL/GenBank/DDBJ databases">
        <title>Genomic Encyclopedia of Type Strains, Phase IV (KMG-IV): sequencing the most valuable type-strain genomes for metagenomic binning, comparative biology and taxonomic classification.</title>
        <authorList>
            <person name="Goeker M."/>
        </authorList>
    </citation>
    <scope>NUCLEOTIDE SEQUENCE [LARGE SCALE GENOMIC DNA]</scope>
    <source>
        <strain evidence="12 13">DSM 10633</strain>
    </source>
</reference>
<comment type="function">
    <text evidence="10">Required for transformation and DNA binding.</text>
</comment>
<feature type="chain" id="PRO_5035521898" description="ComG operon protein 3" evidence="11">
    <location>
        <begin position="7"/>
        <end position="101"/>
    </location>
</feature>
<evidence type="ECO:0000256" key="10">
    <source>
        <dbReference type="PIRNR" id="PIRNR029928"/>
    </source>
</evidence>
<evidence type="ECO:0000256" key="2">
    <source>
        <dbReference type="ARBA" id="ARBA00004241"/>
    </source>
</evidence>
<keyword evidence="7 10" id="KW-0472">Membrane</keyword>
<sequence>MKNQKGFTLIEMLIVLFIISILILVTVPNVTKHRNTIDDKGCEAYIRMIQGQVESYKIEYKTIPTLDQLVNKGYLREGMDKCPNGKGFTIETDGTVTLTNQ</sequence>
<dbReference type="GO" id="GO:0005886">
    <property type="term" value="C:plasma membrane"/>
    <property type="evidence" value="ECO:0007669"/>
    <property type="project" value="UniProtKB-SubCell"/>
</dbReference>
<keyword evidence="10" id="KW-0813">Transport</keyword>
<dbReference type="GO" id="GO:0030420">
    <property type="term" value="P:establishment of competence for transformation"/>
    <property type="evidence" value="ECO:0007669"/>
    <property type="project" value="UniProtKB-UniRule"/>
</dbReference>
<protein>
    <recommendedName>
        <fullName evidence="10">ComG operon protein 3</fullName>
    </recommendedName>
</protein>